<comment type="caution">
    <text evidence="5">The sequence shown here is derived from an EMBL/GenBank/DDBJ whole genome shotgun (WGS) entry which is preliminary data.</text>
</comment>
<dbReference type="Gene3D" id="3.20.20.70">
    <property type="entry name" value="Aldolase class I"/>
    <property type="match status" value="1"/>
</dbReference>
<feature type="binding site" evidence="4">
    <location>
        <position position="134"/>
    </location>
    <ligand>
        <name>Zn(2+)</name>
        <dbReference type="ChEBI" id="CHEBI:29105"/>
        <label>2</label>
    </ligand>
</feature>
<dbReference type="CDD" id="cd00947">
    <property type="entry name" value="TBP_aldolase_IIB"/>
    <property type="match status" value="1"/>
</dbReference>
<keyword evidence="4" id="KW-0862">Zinc</keyword>
<dbReference type="GO" id="GO:0008270">
    <property type="term" value="F:zinc ion binding"/>
    <property type="evidence" value="ECO:0007669"/>
    <property type="project" value="InterPro"/>
</dbReference>
<dbReference type="SUPFAM" id="SSF51569">
    <property type="entry name" value="Aldolase"/>
    <property type="match status" value="1"/>
</dbReference>
<dbReference type="GO" id="GO:0019253">
    <property type="term" value="P:reductive pentose-phosphate cycle"/>
    <property type="evidence" value="ECO:0007669"/>
    <property type="project" value="UniProtKB-UniPathway"/>
</dbReference>
<protein>
    <submittedName>
        <fullName evidence="5">Fructose-bisphosphate aldolase</fullName>
    </submittedName>
</protein>
<evidence type="ECO:0000256" key="3">
    <source>
        <dbReference type="PIRSR" id="PIRSR001359-1"/>
    </source>
</evidence>
<dbReference type="Proteomes" id="UP000024836">
    <property type="component" value="Unassembled WGS sequence"/>
</dbReference>
<gene>
    <name evidence="5" type="ORF">ATO10_09183</name>
</gene>
<dbReference type="AlphaFoldDB" id="A0A058ZKA8"/>
<dbReference type="EMBL" id="AQQY01000005">
    <property type="protein sequence ID" value="KCV82008.1"/>
    <property type="molecule type" value="Genomic_DNA"/>
</dbReference>
<evidence type="ECO:0000313" key="5">
    <source>
        <dbReference type="EMBL" id="KCV82008.1"/>
    </source>
</evidence>
<dbReference type="InterPro" id="IPR000771">
    <property type="entry name" value="FBA_II"/>
</dbReference>
<evidence type="ECO:0000256" key="1">
    <source>
        <dbReference type="ARBA" id="ARBA00005215"/>
    </source>
</evidence>
<evidence type="ECO:0000256" key="4">
    <source>
        <dbReference type="PIRSR" id="PIRSR001359-3"/>
    </source>
</evidence>
<dbReference type="RefSeq" id="WP_035250800.1">
    <property type="nucleotide sequence ID" value="NZ_AQQY01000005.1"/>
</dbReference>
<dbReference type="STRING" id="1461693.ATO10_09183"/>
<dbReference type="PATRIC" id="fig|1461693.3.peg.1865"/>
<sequence length="284" mass="30164">MTLATLKDVVQPALSGGYAVAGLVTLGWEEMRAYVAAAEAESVPVILQAGPSCRDHTPLPVLGKMFRHLAEQSSVPVVAHLDHGYTFDECKQALDSGFTSLMFDGSRKPLNQNIDETARIAEMAHDAGISCEGEIGFVGYSGGENSAGTDPDDAAQFARETGVDAMAISVGNVHLQQDKEGGLDEQRIRAIEAVTTVPLVIHGGSGVPVAQRSALARGSSICKFNIGTELRMAFGQALRDAVNADSDRFDRVQILKDTHDPVFFAARRVLAAFKPAEPADASKL</sequence>
<organism evidence="5 6">
    <name type="scientific">Actibacterium atlanticum</name>
    <dbReference type="NCBI Taxonomy" id="1461693"/>
    <lineage>
        <taxon>Bacteria</taxon>
        <taxon>Pseudomonadati</taxon>
        <taxon>Pseudomonadota</taxon>
        <taxon>Alphaproteobacteria</taxon>
        <taxon>Rhodobacterales</taxon>
        <taxon>Roseobacteraceae</taxon>
        <taxon>Actibacterium</taxon>
    </lineage>
</organism>
<comment type="pathway">
    <text evidence="1">Carbohydrate biosynthesis; Calvin cycle.</text>
</comment>
<feature type="active site" description="Proton donor" evidence="3">
    <location>
        <position position="82"/>
    </location>
</feature>
<dbReference type="PIRSF" id="PIRSF001359">
    <property type="entry name" value="F_bP_aldolase_II"/>
    <property type="match status" value="1"/>
</dbReference>
<accession>A0A058ZKA8</accession>
<evidence type="ECO:0000256" key="2">
    <source>
        <dbReference type="ARBA" id="ARBA00022567"/>
    </source>
</evidence>
<keyword evidence="6" id="KW-1185">Reference proteome</keyword>
<dbReference type="Pfam" id="PF01116">
    <property type="entry name" value="F_bP_aldolase"/>
    <property type="match status" value="1"/>
</dbReference>
<dbReference type="OrthoDB" id="9803995at2"/>
<dbReference type="PANTHER" id="PTHR30304">
    <property type="entry name" value="D-TAGATOSE-1,6-BISPHOSPHATE ALDOLASE"/>
    <property type="match status" value="1"/>
</dbReference>
<dbReference type="GO" id="GO:0016832">
    <property type="term" value="F:aldehyde-lyase activity"/>
    <property type="evidence" value="ECO:0007669"/>
    <property type="project" value="InterPro"/>
</dbReference>
<feature type="binding site" evidence="4">
    <location>
        <position position="174"/>
    </location>
    <ligand>
        <name>Zn(2+)</name>
        <dbReference type="ChEBI" id="CHEBI:29105"/>
        <label>1</label>
        <note>catalytic</note>
    </ligand>
</feature>
<feature type="binding site" evidence="4">
    <location>
        <position position="83"/>
    </location>
    <ligand>
        <name>Zn(2+)</name>
        <dbReference type="ChEBI" id="CHEBI:29105"/>
        <label>1</label>
        <note>catalytic</note>
    </ligand>
</feature>
<feature type="binding site" evidence="4">
    <location>
        <position position="104"/>
    </location>
    <ligand>
        <name>Zn(2+)</name>
        <dbReference type="ChEBI" id="CHEBI:29105"/>
        <label>2</label>
    </ligand>
</feature>
<proteinExistence type="predicted"/>
<dbReference type="InterPro" id="IPR050246">
    <property type="entry name" value="Class_II_FBP_aldolase"/>
</dbReference>
<feature type="binding site" evidence="4">
    <location>
        <position position="202"/>
    </location>
    <ligand>
        <name>Zn(2+)</name>
        <dbReference type="ChEBI" id="CHEBI:29105"/>
        <label>1</label>
        <note>catalytic</note>
    </ligand>
</feature>
<dbReference type="UniPathway" id="UPA00116"/>
<dbReference type="eggNOG" id="COG0191">
    <property type="taxonomic scope" value="Bacteria"/>
</dbReference>
<dbReference type="InterPro" id="IPR013785">
    <property type="entry name" value="Aldolase_TIM"/>
</dbReference>
<dbReference type="PANTHER" id="PTHR30304:SF0">
    <property type="entry name" value="D-TAGATOSE-1,6-BISPHOSPHATE ALDOLASE SUBUNIT GATY-RELATED"/>
    <property type="match status" value="1"/>
</dbReference>
<evidence type="ECO:0000313" key="6">
    <source>
        <dbReference type="Proteomes" id="UP000024836"/>
    </source>
</evidence>
<reference evidence="5 6" key="1">
    <citation type="submission" date="2013-04" db="EMBL/GenBank/DDBJ databases">
        <title>Shimia sp. 22II-S11-Z10 Genome Sequencing.</title>
        <authorList>
            <person name="Lai Q."/>
            <person name="Li G."/>
            <person name="Shao Z."/>
        </authorList>
    </citation>
    <scope>NUCLEOTIDE SEQUENCE [LARGE SCALE GENOMIC DNA]</scope>
    <source>
        <strain evidence="6">22II-S11-Z10</strain>
    </source>
</reference>
<keyword evidence="4" id="KW-0479">Metal-binding</keyword>
<comment type="cofactor">
    <cofactor evidence="4">
        <name>Zn(2+)</name>
        <dbReference type="ChEBI" id="CHEBI:29105"/>
    </cofactor>
    <text evidence="4">Binds 2 Zn(2+) ions per subunit. One is catalytic and the other provides a structural contribution.</text>
</comment>
<keyword evidence="2" id="KW-0113">Calvin cycle</keyword>
<name>A0A058ZKA8_9RHOB</name>